<evidence type="ECO:0000313" key="9">
    <source>
        <dbReference type="Proteomes" id="UP000249363"/>
    </source>
</evidence>
<dbReference type="PROSITE" id="PS50048">
    <property type="entry name" value="ZN2_CY6_FUNGAL_2"/>
    <property type="match status" value="1"/>
</dbReference>
<dbReference type="PANTHER" id="PTHR43374">
    <property type="entry name" value="FLAVIN PRENYLTRANSFERASE"/>
    <property type="match status" value="1"/>
</dbReference>
<feature type="compositionally biased region" description="Polar residues" evidence="6">
    <location>
        <begin position="84"/>
        <end position="95"/>
    </location>
</feature>
<dbReference type="OrthoDB" id="1747771at2759"/>
<dbReference type="AlphaFoldDB" id="A0A364KXB2"/>
<evidence type="ECO:0000256" key="4">
    <source>
        <dbReference type="ARBA" id="ARBA00023163"/>
    </source>
</evidence>
<dbReference type="PROSITE" id="PS00463">
    <property type="entry name" value="ZN2_CY6_FUNGAL_1"/>
    <property type="match status" value="1"/>
</dbReference>
<evidence type="ECO:0000313" key="8">
    <source>
        <dbReference type="EMBL" id="RAO68169.1"/>
    </source>
</evidence>
<keyword evidence="3" id="KW-0238">DNA-binding</keyword>
<feature type="compositionally biased region" description="Low complexity" evidence="6">
    <location>
        <begin position="69"/>
        <end position="83"/>
    </location>
</feature>
<evidence type="ECO:0000256" key="6">
    <source>
        <dbReference type="SAM" id="MobiDB-lite"/>
    </source>
</evidence>
<dbReference type="SUPFAM" id="SSF57701">
    <property type="entry name" value="Zn2/Cys6 DNA-binding domain"/>
    <property type="match status" value="1"/>
</dbReference>
<keyword evidence="5" id="KW-0539">Nucleus</keyword>
<dbReference type="GO" id="GO:0008270">
    <property type="term" value="F:zinc ion binding"/>
    <property type="evidence" value="ECO:0007669"/>
    <property type="project" value="InterPro"/>
</dbReference>
<dbReference type="PANTHER" id="PTHR43374:SF1">
    <property type="entry name" value="FLAVIN PRENYLTRANSFERASE PAD1, MITOCHONDRIAL"/>
    <property type="match status" value="1"/>
</dbReference>
<dbReference type="STRING" id="1196081.A0A364KXB2"/>
<dbReference type="Proteomes" id="UP000249363">
    <property type="component" value="Unassembled WGS sequence"/>
</dbReference>
<dbReference type="EMBL" id="MIKG01000007">
    <property type="protein sequence ID" value="RAO68169.1"/>
    <property type="molecule type" value="Genomic_DNA"/>
</dbReference>
<dbReference type="InterPro" id="IPR001138">
    <property type="entry name" value="Zn2Cys6_DnaBD"/>
</dbReference>
<dbReference type="GO" id="GO:0000981">
    <property type="term" value="F:DNA-binding transcription factor activity, RNA polymerase II-specific"/>
    <property type="evidence" value="ECO:0007669"/>
    <property type="project" value="InterPro"/>
</dbReference>
<proteinExistence type="predicted"/>
<dbReference type="Pfam" id="PF00172">
    <property type="entry name" value="Zn_clus"/>
    <property type="match status" value="1"/>
</dbReference>
<accession>A0A364KXB2</accession>
<evidence type="ECO:0000256" key="2">
    <source>
        <dbReference type="ARBA" id="ARBA00023015"/>
    </source>
</evidence>
<keyword evidence="4" id="KW-0804">Transcription</keyword>
<keyword evidence="9" id="KW-1185">Reference proteome</keyword>
<dbReference type="GeneID" id="63793397"/>
<gene>
    <name evidence="8" type="ORF">BHQ10_004181</name>
</gene>
<evidence type="ECO:0000259" key="7">
    <source>
        <dbReference type="PROSITE" id="PS50048"/>
    </source>
</evidence>
<dbReference type="CDD" id="cd00067">
    <property type="entry name" value="GAL4"/>
    <property type="match status" value="1"/>
</dbReference>
<evidence type="ECO:0000256" key="5">
    <source>
        <dbReference type="ARBA" id="ARBA00023242"/>
    </source>
</evidence>
<sequence length="688" mass="77527">MESHDPSYTSVDRQQVDRVLRLKREQRGATACYPCRQRKVKCDSNQPCKTCKRRNHPEICIYTAPEQTASVRRSPARRPPVSSNEDINSPYSSPRSRGHQGHVSTPSPSSAINRAFGSRQSIATSLDPDSGTRDEYPFSGDNSLPSIIRNSTQDGTETLTRDIEPALGLQNTYTIYPFMDEGLQHNPSTSLTKVLPQREEILKYFHFYRTFANPFSPTVVDIEEVETSIYTYLDTQVAKKTQSTGSDGINDTNSDLSIGQICVILATLASGAHFSDDELAERTKKSQDFARRSFQALRLANFLFRPSLEVVQTLLILGHVLQNQGQSDATWAMLGLTVRLAQTLGLHTDRGANKYPEHVRLKRRKLWSIIIWHDCLLCLCHDRQPAVLKPRNIHAQSSNEPLSYVGAMQKLCLLSLDVLNRDEDRYIDAFNSLVEVDNLQRQLQPHLQNITSSKNMQQRLEHLAFRIHASFMTSFICRPAIKHPSQVTDSDQDRLLRNRAKSSLIEASKAFLDFQRLSIVPMRTWSMIHAVLTSTVLLGIWEDTRNDTECRDLQRQVMDVFLALDNPSLASDDGAAEEGAGWLSGPHIRALMTLKNSLHGREPQFPVNTELQQPVEETIPQANQSGMWDVNMGAGTANINTSQLADASTNGFDYFNMPLNQADLSPWTYLDSIMNVPMFDNSQQFGPF</sequence>
<dbReference type="GO" id="GO:0006351">
    <property type="term" value="P:DNA-templated transcription"/>
    <property type="evidence" value="ECO:0007669"/>
    <property type="project" value="InterPro"/>
</dbReference>
<protein>
    <recommendedName>
        <fullName evidence="7">Zn(2)-C6 fungal-type domain-containing protein</fullName>
    </recommendedName>
</protein>
<dbReference type="Gene3D" id="4.10.240.10">
    <property type="entry name" value="Zn(2)-C6 fungal-type DNA-binding domain"/>
    <property type="match status" value="1"/>
</dbReference>
<reference evidence="8 9" key="1">
    <citation type="journal article" date="2017" name="Biotechnol. Biofuels">
        <title>Differential beta-glucosidase expression as a function of carbon source availability in Talaromyces amestolkiae: a genomic and proteomic approach.</title>
        <authorList>
            <person name="de Eugenio L.I."/>
            <person name="Mendez-Liter J.A."/>
            <person name="Nieto-Dominguez M."/>
            <person name="Alonso L."/>
            <person name="Gil-Munoz J."/>
            <person name="Barriuso J."/>
            <person name="Prieto A."/>
            <person name="Martinez M.J."/>
        </authorList>
    </citation>
    <scope>NUCLEOTIDE SEQUENCE [LARGE SCALE GENOMIC DNA]</scope>
    <source>
        <strain evidence="8 9">CIB</strain>
    </source>
</reference>
<evidence type="ECO:0000256" key="3">
    <source>
        <dbReference type="ARBA" id="ARBA00023125"/>
    </source>
</evidence>
<dbReference type="InterPro" id="IPR004507">
    <property type="entry name" value="UbiX-like"/>
</dbReference>
<organism evidence="8 9">
    <name type="scientific">Talaromyces amestolkiae</name>
    <dbReference type="NCBI Taxonomy" id="1196081"/>
    <lineage>
        <taxon>Eukaryota</taxon>
        <taxon>Fungi</taxon>
        <taxon>Dikarya</taxon>
        <taxon>Ascomycota</taxon>
        <taxon>Pezizomycotina</taxon>
        <taxon>Eurotiomycetes</taxon>
        <taxon>Eurotiomycetidae</taxon>
        <taxon>Eurotiales</taxon>
        <taxon>Trichocomaceae</taxon>
        <taxon>Talaromyces</taxon>
        <taxon>Talaromyces sect. Talaromyces</taxon>
    </lineage>
</organism>
<name>A0A364KXB2_TALAM</name>
<dbReference type="CDD" id="cd12148">
    <property type="entry name" value="fungal_TF_MHR"/>
    <property type="match status" value="1"/>
</dbReference>
<dbReference type="InterPro" id="IPR036864">
    <property type="entry name" value="Zn2-C6_fun-type_DNA-bd_sf"/>
</dbReference>
<dbReference type="SMART" id="SM00066">
    <property type="entry name" value="GAL4"/>
    <property type="match status" value="1"/>
</dbReference>
<dbReference type="GO" id="GO:0016831">
    <property type="term" value="F:carboxy-lyase activity"/>
    <property type="evidence" value="ECO:0007669"/>
    <property type="project" value="TreeGrafter"/>
</dbReference>
<feature type="domain" description="Zn(2)-C6 fungal-type" evidence="7">
    <location>
        <begin position="31"/>
        <end position="62"/>
    </location>
</feature>
<keyword evidence="1" id="KW-0479">Metal-binding</keyword>
<evidence type="ECO:0000256" key="1">
    <source>
        <dbReference type="ARBA" id="ARBA00022723"/>
    </source>
</evidence>
<keyword evidence="2" id="KW-0805">Transcription regulation</keyword>
<dbReference type="RefSeq" id="XP_040732685.1">
    <property type="nucleotide sequence ID" value="XM_040876519.1"/>
</dbReference>
<feature type="region of interest" description="Disordered" evidence="6">
    <location>
        <begin position="68"/>
        <end position="144"/>
    </location>
</feature>
<dbReference type="SMART" id="SM00906">
    <property type="entry name" value="Fungal_trans"/>
    <property type="match status" value="1"/>
</dbReference>
<dbReference type="Pfam" id="PF04082">
    <property type="entry name" value="Fungal_trans"/>
    <property type="match status" value="1"/>
</dbReference>
<comment type="caution">
    <text evidence="8">The sequence shown here is derived from an EMBL/GenBank/DDBJ whole genome shotgun (WGS) entry which is preliminary data.</text>
</comment>
<feature type="compositionally biased region" description="Polar residues" evidence="6">
    <location>
        <begin position="102"/>
        <end position="124"/>
    </location>
</feature>
<dbReference type="InterPro" id="IPR007219">
    <property type="entry name" value="XnlR_reg_dom"/>
</dbReference>
<dbReference type="GO" id="GO:0003677">
    <property type="term" value="F:DNA binding"/>
    <property type="evidence" value="ECO:0007669"/>
    <property type="project" value="UniProtKB-KW"/>
</dbReference>